<dbReference type="STRING" id="97972.A0A2V1CYC6"/>
<reference evidence="3 4" key="1">
    <citation type="journal article" date="2018" name="Sci. Rep.">
        <title>Comparative genomics provides insights into the lifestyle and reveals functional heterogeneity of dark septate endophytic fungi.</title>
        <authorList>
            <person name="Knapp D.G."/>
            <person name="Nemeth J.B."/>
            <person name="Barry K."/>
            <person name="Hainaut M."/>
            <person name="Henrissat B."/>
            <person name="Johnson J."/>
            <person name="Kuo A."/>
            <person name="Lim J.H.P."/>
            <person name="Lipzen A."/>
            <person name="Nolan M."/>
            <person name="Ohm R.A."/>
            <person name="Tamas L."/>
            <person name="Grigoriev I.V."/>
            <person name="Spatafora J.W."/>
            <person name="Nagy L.G."/>
            <person name="Kovacs G.M."/>
        </authorList>
    </citation>
    <scope>NUCLEOTIDE SEQUENCE [LARGE SCALE GENOMIC DNA]</scope>
    <source>
        <strain evidence="3 4">DSE2036</strain>
    </source>
</reference>
<feature type="signal peptide" evidence="1">
    <location>
        <begin position="1"/>
        <end position="18"/>
    </location>
</feature>
<keyword evidence="4" id="KW-1185">Reference proteome</keyword>
<name>A0A2V1CYC6_9PLEO</name>
<evidence type="ECO:0000313" key="4">
    <source>
        <dbReference type="Proteomes" id="UP000244855"/>
    </source>
</evidence>
<dbReference type="Gene3D" id="3.40.50.880">
    <property type="match status" value="1"/>
</dbReference>
<dbReference type="CDD" id="cd03139">
    <property type="entry name" value="GATase1_PfpI_2"/>
    <property type="match status" value="1"/>
</dbReference>
<dbReference type="AlphaFoldDB" id="A0A2V1CYC6"/>
<dbReference type="EMBL" id="KZ806125">
    <property type="protein sequence ID" value="PVH90742.1"/>
    <property type="molecule type" value="Genomic_DNA"/>
</dbReference>
<keyword evidence="3" id="KW-0315">Glutamine amidotransferase</keyword>
<keyword evidence="1" id="KW-0732">Signal</keyword>
<organism evidence="3 4">
    <name type="scientific">Periconia macrospinosa</name>
    <dbReference type="NCBI Taxonomy" id="97972"/>
    <lineage>
        <taxon>Eukaryota</taxon>
        <taxon>Fungi</taxon>
        <taxon>Dikarya</taxon>
        <taxon>Ascomycota</taxon>
        <taxon>Pezizomycotina</taxon>
        <taxon>Dothideomycetes</taxon>
        <taxon>Pleosporomycetidae</taxon>
        <taxon>Pleosporales</taxon>
        <taxon>Massarineae</taxon>
        <taxon>Periconiaceae</taxon>
        <taxon>Periconia</taxon>
    </lineage>
</organism>
<dbReference type="InterPro" id="IPR029062">
    <property type="entry name" value="Class_I_gatase-like"/>
</dbReference>
<proteinExistence type="predicted"/>
<feature type="domain" description="DJ-1/PfpI" evidence="2">
    <location>
        <begin position="121"/>
        <end position="214"/>
    </location>
</feature>
<sequence length="264" mass="28397">MRAKDFIAVLAVAAFANAQKPLPPMPPLANKTAVPLHFGFVIFPSLTPLDMFGPMEFLIGLSIHYGNVTGKMHMSILGAENTPSTCAPPNSQFGMGLSPTITFDEYRALEAGKFSYGKGAEKGPLDVIIVPGGGGTRGNVSREIAFVKEIYPSLKYIISVCTGSTILARAGVLDNKRATTNKRAWPWATTFGNNVTYQTGRWVKDGNTYSTSGVSAGGDGTLGFFADVYGEEVSQYVADSAEWTRWTNASYDPFAERWGVVTGR</sequence>
<evidence type="ECO:0000313" key="3">
    <source>
        <dbReference type="EMBL" id="PVH90742.1"/>
    </source>
</evidence>
<dbReference type="SUPFAM" id="SSF52317">
    <property type="entry name" value="Class I glutamine amidotransferase-like"/>
    <property type="match status" value="1"/>
</dbReference>
<dbReference type="PANTHER" id="PTHR43130:SF15">
    <property type="entry name" value="THIJ_PFPI FAMILY PROTEIN (AFU_ORTHOLOGUE AFUA_5G14240)"/>
    <property type="match status" value="1"/>
</dbReference>
<dbReference type="Proteomes" id="UP000244855">
    <property type="component" value="Unassembled WGS sequence"/>
</dbReference>
<dbReference type="OrthoDB" id="543156at2759"/>
<dbReference type="Pfam" id="PF01965">
    <property type="entry name" value="DJ-1_PfpI"/>
    <property type="match status" value="1"/>
</dbReference>
<dbReference type="InterPro" id="IPR052158">
    <property type="entry name" value="INH-QAR"/>
</dbReference>
<dbReference type="InterPro" id="IPR002818">
    <property type="entry name" value="DJ-1/PfpI"/>
</dbReference>
<protein>
    <submittedName>
        <fullName evidence="3">Class I glutamine amidotransferase-like protein</fullName>
    </submittedName>
</protein>
<keyword evidence="3" id="KW-0808">Transferase</keyword>
<accession>A0A2V1CYC6</accession>
<evidence type="ECO:0000259" key="2">
    <source>
        <dbReference type="Pfam" id="PF01965"/>
    </source>
</evidence>
<evidence type="ECO:0000256" key="1">
    <source>
        <dbReference type="SAM" id="SignalP"/>
    </source>
</evidence>
<gene>
    <name evidence="3" type="ORF">DM02DRAFT_709929</name>
</gene>
<dbReference type="GO" id="GO:0016740">
    <property type="term" value="F:transferase activity"/>
    <property type="evidence" value="ECO:0007669"/>
    <property type="project" value="UniProtKB-KW"/>
</dbReference>
<feature type="chain" id="PRO_5015852313" evidence="1">
    <location>
        <begin position="19"/>
        <end position="264"/>
    </location>
</feature>
<dbReference type="PANTHER" id="PTHR43130">
    <property type="entry name" value="ARAC-FAMILY TRANSCRIPTIONAL REGULATOR"/>
    <property type="match status" value="1"/>
</dbReference>